<evidence type="ECO:0000313" key="1">
    <source>
        <dbReference type="EMBL" id="BDD52586.1"/>
    </source>
</evidence>
<reference evidence="1 2" key="1">
    <citation type="submission" date="2021-12" db="EMBL/GenBank/DDBJ databases">
        <title>Complete genome sequence of Phytobacter diazotrophicus TA9734.</title>
        <authorList>
            <person name="Kubota H."/>
            <person name="Nakayama Y."/>
            <person name="Ariyoshi T."/>
        </authorList>
    </citation>
    <scope>NUCLEOTIDE SEQUENCE [LARGE SCALE GENOMIC DNA]</scope>
    <source>
        <strain evidence="1 2">TA9734</strain>
    </source>
</reference>
<protein>
    <submittedName>
        <fullName evidence="1">Uncharacterized protein</fullName>
    </submittedName>
</protein>
<keyword evidence="2" id="KW-1185">Reference proteome</keyword>
<name>A0ABN6LTY0_9ENTR</name>
<sequence>MVRGELPGAVMARRGRCEMWGNRLPNYAQAANRLMLFLLQRFPEANKIGHTQSTVI</sequence>
<gene>
    <name evidence="1" type="ORF">PDTA9734_40730</name>
</gene>
<proteinExistence type="predicted"/>
<evidence type="ECO:0000313" key="2">
    <source>
        <dbReference type="Proteomes" id="UP001320460"/>
    </source>
</evidence>
<organism evidence="1 2">
    <name type="scientific">Phytobacter diazotrophicus</name>
    <dbReference type="NCBI Taxonomy" id="395631"/>
    <lineage>
        <taxon>Bacteria</taxon>
        <taxon>Pseudomonadati</taxon>
        <taxon>Pseudomonadota</taxon>
        <taxon>Gammaproteobacteria</taxon>
        <taxon>Enterobacterales</taxon>
        <taxon>Enterobacteriaceae</taxon>
        <taxon>Phytobacter</taxon>
    </lineage>
</organism>
<dbReference type="EMBL" id="AP025334">
    <property type="protein sequence ID" value="BDD52586.1"/>
    <property type="molecule type" value="Genomic_DNA"/>
</dbReference>
<dbReference type="Proteomes" id="UP001320460">
    <property type="component" value="Chromosome"/>
</dbReference>
<accession>A0ABN6LTY0</accession>